<evidence type="ECO:0000313" key="3">
    <source>
        <dbReference type="Proteomes" id="UP001501237"/>
    </source>
</evidence>
<dbReference type="PROSITE" id="PS51340">
    <property type="entry name" value="MOSC"/>
    <property type="match status" value="1"/>
</dbReference>
<dbReference type="InterPro" id="IPR005303">
    <property type="entry name" value="MOCOS_middle"/>
</dbReference>
<organism evidence="2 3">
    <name type="scientific">Actinocorallia longicatena</name>
    <dbReference type="NCBI Taxonomy" id="111803"/>
    <lineage>
        <taxon>Bacteria</taxon>
        <taxon>Bacillati</taxon>
        <taxon>Actinomycetota</taxon>
        <taxon>Actinomycetes</taxon>
        <taxon>Streptosporangiales</taxon>
        <taxon>Thermomonosporaceae</taxon>
        <taxon>Actinocorallia</taxon>
    </lineage>
</organism>
<evidence type="ECO:0000313" key="2">
    <source>
        <dbReference type="EMBL" id="GAA3236738.1"/>
    </source>
</evidence>
<keyword evidence="3" id="KW-1185">Reference proteome</keyword>
<proteinExistence type="predicted"/>
<sequence>MTTVTGLNVYPIKSGSGTALSSAEVTPLGFRHDREFMLIDSDGTMLTQRAHPRMALLDVGYDGRLLTVGDLVHRPVDDGPLIETSVWKDPVTAIDQGEEAATWFSAFLDLKCRLVRFTGHRPTGSGGQTAFADGYPVLVISQESLDDLNDRLAERGEDALPMNRFRPNLVLSGLGPFGEDGVRRIRIGEVELDVVKPCGRCVLTTVDQATGVKGREPLRTLAGYRAQVYEGDRQIMFGQNAVPRTTGTLHLGESVTVLA</sequence>
<dbReference type="RefSeq" id="WP_344837426.1">
    <property type="nucleotide sequence ID" value="NZ_BAAAUV010000031.1"/>
</dbReference>
<dbReference type="PANTHER" id="PTHR14237:SF19">
    <property type="entry name" value="MITOCHONDRIAL AMIDOXIME REDUCING COMPONENT 1"/>
    <property type="match status" value="1"/>
</dbReference>
<dbReference type="InterPro" id="IPR011037">
    <property type="entry name" value="Pyrv_Knase-like_insert_dom_sf"/>
</dbReference>
<gene>
    <name evidence="2" type="ORF">GCM10010468_71110</name>
</gene>
<dbReference type="Pfam" id="PF03473">
    <property type="entry name" value="MOSC"/>
    <property type="match status" value="1"/>
</dbReference>
<dbReference type="PANTHER" id="PTHR14237">
    <property type="entry name" value="MOLYBDOPTERIN COFACTOR SULFURASE MOSC"/>
    <property type="match status" value="1"/>
</dbReference>
<dbReference type="InterPro" id="IPR005302">
    <property type="entry name" value="MoCF_Sase_C"/>
</dbReference>
<dbReference type="SUPFAM" id="SSF141673">
    <property type="entry name" value="MOSC N-terminal domain-like"/>
    <property type="match status" value="1"/>
</dbReference>
<accession>A0ABP6QK05</accession>
<feature type="domain" description="MOSC" evidence="1">
    <location>
        <begin position="112"/>
        <end position="258"/>
    </location>
</feature>
<reference evidence="3" key="1">
    <citation type="journal article" date="2019" name="Int. J. Syst. Evol. Microbiol.">
        <title>The Global Catalogue of Microorganisms (GCM) 10K type strain sequencing project: providing services to taxonomists for standard genome sequencing and annotation.</title>
        <authorList>
            <consortium name="The Broad Institute Genomics Platform"/>
            <consortium name="The Broad Institute Genome Sequencing Center for Infectious Disease"/>
            <person name="Wu L."/>
            <person name="Ma J."/>
        </authorList>
    </citation>
    <scope>NUCLEOTIDE SEQUENCE [LARGE SCALE GENOMIC DNA]</scope>
    <source>
        <strain evidence="3">JCM 9377</strain>
    </source>
</reference>
<dbReference type="Gene3D" id="2.40.33.20">
    <property type="entry name" value="PK beta-barrel domain-like"/>
    <property type="match status" value="1"/>
</dbReference>
<comment type="caution">
    <text evidence="2">The sequence shown here is derived from an EMBL/GenBank/DDBJ whole genome shotgun (WGS) entry which is preliminary data.</text>
</comment>
<name>A0ABP6QK05_9ACTN</name>
<dbReference type="EMBL" id="BAAAUV010000031">
    <property type="protein sequence ID" value="GAA3236738.1"/>
    <property type="molecule type" value="Genomic_DNA"/>
</dbReference>
<dbReference type="Proteomes" id="UP001501237">
    <property type="component" value="Unassembled WGS sequence"/>
</dbReference>
<protein>
    <submittedName>
        <fullName evidence="2">MOSC domain-containing protein</fullName>
    </submittedName>
</protein>
<dbReference type="Pfam" id="PF03476">
    <property type="entry name" value="MOSC_N"/>
    <property type="match status" value="1"/>
</dbReference>
<dbReference type="SUPFAM" id="SSF50800">
    <property type="entry name" value="PK beta-barrel domain-like"/>
    <property type="match status" value="1"/>
</dbReference>
<evidence type="ECO:0000259" key="1">
    <source>
        <dbReference type="PROSITE" id="PS51340"/>
    </source>
</evidence>